<gene>
    <name evidence="9" type="ORF">FDY95_03815</name>
</gene>
<protein>
    <recommendedName>
        <fullName evidence="3">beta-glucosidase</fullName>
        <ecNumber evidence="3">3.2.1.21</ecNumber>
    </recommendedName>
</protein>
<dbReference type="Pfam" id="PF00933">
    <property type="entry name" value="Glyco_hydro_3"/>
    <property type="match status" value="1"/>
</dbReference>
<dbReference type="FunFam" id="2.60.40.10:FF:000495">
    <property type="entry name" value="Periplasmic beta-glucosidase"/>
    <property type="match status" value="1"/>
</dbReference>
<dbReference type="SUPFAM" id="SSF51445">
    <property type="entry name" value="(Trans)glycosidases"/>
    <property type="match status" value="1"/>
</dbReference>
<proteinExistence type="inferred from homology"/>
<dbReference type="InterPro" id="IPR013783">
    <property type="entry name" value="Ig-like_fold"/>
</dbReference>
<dbReference type="InterPro" id="IPR026891">
    <property type="entry name" value="Fn3-like"/>
</dbReference>
<evidence type="ECO:0000259" key="8">
    <source>
        <dbReference type="SMART" id="SM01217"/>
    </source>
</evidence>
<comment type="caution">
    <text evidence="9">The sequence shown here is derived from an EMBL/GenBank/DDBJ whole genome shotgun (WGS) entry which is preliminary data.</text>
</comment>
<evidence type="ECO:0000256" key="3">
    <source>
        <dbReference type="ARBA" id="ARBA00012744"/>
    </source>
</evidence>
<dbReference type="GO" id="GO:0009251">
    <property type="term" value="P:glucan catabolic process"/>
    <property type="evidence" value="ECO:0007669"/>
    <property type="project" value="TreeGrafter"/>
</dbReference>
<evidence type="ECO:0000256" key="6">
    <source>
        <dbReference type="ARBA" id="ARBA00023295"/>
    </source>
</evidence>
<comment type="similarity">
    <text evidence="2">Belongs to the glycosyl hydrolase 3 family.</text>
</comment>
<dbReference type="Pfam" id="PF14310">
    <property type="entry name" value="Fn3-like"/>
    <property type="match status" value="1"/>
</dbReference>
<dbReference type="Proteomes" id="UP000305517">
    <property type="component" value="Unassembled WGS sequence"/>
</dbReference>
<dbReference type="InterPro" id="IPR002772">
    <property type="entry name" value="Glyco_hydro_3_C"/>
</dbReference>
<dbReference type="InterPro" id="IPR051915">
    <property type="entry name" value="Cellulose_Degrad_GH3"/>
</dbReference>
<dbReference type="PANTHER" id="PTHR30620:SF16">
    <property type="entry name" value="LYSOSOMAL BETA GLUCOSIDASE"/>
    <property type="match status" value="1"/>
</dbReference>
<reference evidence="9 10" key="1">
    <citation type="submission" date="2019-05" db="EMBL/GenBank/DDBJ databases">
        <title>Hymenobacter edaphi sp. nov., isolated from abandoned arsenic-contaminated farmland soil.</title>
        <authorList>
            <person name="Nie L."/>
        </authorList>
    </citation>
    <scope>NUCLEOTIDE SEQUENCE [LARGE SCALE GENOMIC DNA]</scope>
    <source>
        <strain evidence="9 10">1-3-3-8</strain>
    </source>
</reference>
<name>A0A5R8WXM9_9BACT</name>
<feature type="signal peptide" evidence="7">
    <location>
        <begin position="1"/>
        <end position="22"/>
    </location>
</feature>
<evidence type="ECO:0000256" key="7">
    <source>
        <dbReference type="SAM" id="SignalP"/>
    </source>
</evidence>
<evidence type="ECO:0000256" key="2">
    <source>
        <dbReference type="ARBA" id="ARBA00005336"/>
    </source>
</evidence>
<sequence>MHLSRIALLTLLSGGLALSAQAQQQKVKVKTKTSKAGQAAASAAPSAADIERRVEALLAQMTLEEKVGQMAQVTLDVIGVGTNRFSSAEPFAVDPAKLRDAVAKYKLGSILNAANNRARTPQVWEGIIQQIQDVATKETRLKIPVLYGIDAVHGETYTAGATMFPQQIAQAAARNRQLVRRGAEITAYETRASAIPWAFSPVLDLGSDPRSPRQWETYGEDPYLASEMGREVVKGYEGEQNNVGAPTHVAASIKHFMGYQVPQSGKDRTNAYIPLESLYEYHLPSFKAAIDAGAHTIMINSGLINGVPMHANYDMLTKLLRERLGFQGLIVTDWGDIDNLYKRDHVVANVKEAIALAINSGIDMGMLAYQYEEFCDNLAANVREGKVKQARVDDAVRRILRLKMQLGLFEQPVTHAKDYPKFASAEHEKAAYDMAAEAITLLKNQNGLLPLKKTSKVLVTGPNANSMRALNGAWTYSWQGEKVEDFAARYNTILESVQKEIGAQNVRYVPGVSYNPKQDGKYYDESVDKMDEAVAAARDVDAVILCLGENSYAEKPGDLNDMTISPLQIELARRLAATGKPVVLVLNEGRPRVISAFERDMPAIVQTYLPGNHGGDALADILFGDVNPSGKLPYTYPRYPNALVSYIHKYAEEQKKGDGVYNYEADYNPQWEFGHGLSYTTFKYANLELDRSSLTKDGQLTVKVQVTNTGQREGQEAVHLYSSDLVAANVAPDVRRLRRFDKVSLKPGETKTVTFTLPAQELGYTGRDGEKVLEAGEFEIRVGDQMKKVTLTDSGSASAN</sequence>
<dbReference type="EMBL" id="VAJM01000001">
    <property type="protein sequence ID" value="TLM97129.1"/>
    <property type="molecule type" value="Genomic_DNA"/>
</dbReference>
<feature type="chain" id="PRO_5024355077" description="beta-glucosidase" evidence="7">
    <location>
        <begin position="23"/>
        <end position="800"/>
    </location>
</feature>
<keyword evidence="6" id="KW-0326">Glycosidase</keyword>
<dbReference type="PRINTS" id="PR00133">
    <property type="entry name" value="GLHYDRLASE3"/>
</dbReference>
<organism evidence="9 10">
    <name type="scientific">Hymenobacter jeollabukensis</name>
    <dbReference type="NCBI Taxonomy" id="2025313"/>
    <lineage>
        <taxon>Bacteria</taxon>
        <taxon>Pseudomonadati</taxon>
        <taxon>Bacteroidota</taxon>
        <taxon>Cytophagia</taxon>
        <taxon>Cytophagales</taxon>
        <taxon>Hymenobacteraceae</taxon>
        <taxon>Hymenobacter</taxon>
    </lineage>
</organism>
<dbReference type="FunFam" id="3.20.20.300:FF:000007">
    <property type="entry name" value="Lysosomal beta glucosidase"/>
    <property type="match status" value="1"/>
</dbReference>
<comment type="catalytic activity">
    <reaction evidence="1">
        <text>Hydrolysis of terminal, non-reducing beta-D-glucosyl residues with release of beta-D-glucose.</text>
        <dbReference type="EC" id="3.2.1.21"/>
    </reaction>
</comment>
<feature type="domain" description="Fibronectin type III-like" evidence="8">
    <location>
        <begin position="716"/>
        <end position="786"/>
    </location>
</feature>
<dbReference type="EC" id="3.2.1.21" evidence="3"/>
<evidence type="ECO:0000256" key="4">
    <source>
        <dbReference type="ARBA" id="ARBA00022729"/>
    </source>
</evidence>
<keyword evidence="5" id="KW-0378">Hydrolase</keyword>
<dbReference type="Gene3D" id="2.60.40.10">
    <property type="entry name" value="Immunoglobulins"/>
    <property type="match status" value="1"/>
</dbReference>
<evidence type="ECO:0000313" key="10">
    <source>
        <dbReference type="Proteomes" id="UP000305517"/>
    </source>
</evidence>
<evidence type="ECO:0000313" key="9">
    <source>
        <dbReference type="EMBL" id="TLM97129.1"/>
    </source>
</evidence>
<dbReference type="PANTHER" id="PTHR30620">
    <property type="entry name" value="PERIPLASMIC BETA-GLUCOSIDASE-RELATED"/>
    <property type="match status" value="1"/>
</dbReference>
<dbReference type="SUPFAM" id="SSF52279">
    <property type="entry name" value="Beta-D-glucan exohydrolase, C-terminal domain"/>
    <property type="match status" value="1"/>
</dbReference>
<dbReference type="InterPro" id="IPR036881">
    <property type="entry name" value="Glyco_hydro_3_C_sf"/>
</dbReference>
<dbReference type="InterPro" id="IPR017853">
    <property type="entry name" value="GH"/>
</dbReference>
<dbReference type="GO" id="GO:0008422">
    <property type="term" value="F:beta-glucosidase activity"/>
    <property type="evidence" value="ECO:0007669"/>
    <property type="project" value="UniProtKB-EC"/>
</dbReference>
<dbReference type="InterPro" id="IPR001764">
    <property type="entry name" value="Glyco_hydro_3_N"/>
</dbReference>
<dbReference type="Gene3D" id="3.40.50.1700">
    <property type="entry name" value="Glycoside hydrolase family 3 C-terminal domain"/>
    <property type="match status" value="1"/>
</dbReference>
<evidence type="ECO:0000256" key="5">
    <source>
        <dbReference type="ARBA" id="ARBA00022801"/>
    </source>
</evidence>
<dbReference type="InterPro" id="IPR036962">
    <property type="entry name" value="Glyco_hydro_3_N_sf"/>
</dbReference>
<dbReference type="RefSeq" id="WP_138075372.1">
    <property type="nucleotide sequence ID" value="NZ_VAJM01000001.1"/>
</dbReference>
<keyword evidence="4 7" id="KW-0732">Signal</keyword>
<accession>A0A5R8WXM9</accession>
<dbReference type="OrthoDB" id="9805821at2"/>
<evidence type="ECO:0000256" key="1">
    <source>
        <dbReference type="ARBA" id="ARBA00000448"/>
    </source>
</evidence>
<dbReference type="Gene3D" id="3.20.20.300">
    <property type="entry name" value="Glycoside hydrolase, family 3, N-terminal domain"/>
    <property type="match status" value="1"/>
</dbReference>
<dbReference type="SMART" id="SM01217">
    <property type="entry name" value="Fn3_like"/>
    <property type="match status" value="1"/>
</dbReference>
<dbReference type="AlphaFoldDB" id="A0A5R8WXM9"/>
<dbReference type="Pfam" id="PF01915">
    <property type="entry name" value="Glyco_hydro_3_C"/>
    <property type="match status" value="1"/>
</dbReference>
<keyword evidence="10" id="KW-1185">Reference proteome</keyword>